<sequence length="428" mass="49079">MMSRSAEMERDETSLVTETSLDAAMRAPSTNVPDVVVLDYISHVKHKEVVDPREDLWLSSIDGRHQSAIIPIHVGPHAETFFVHRDILTKSEYFRRALDGHFREAVDQAIDLPTEDPALFSFVVAFLYEEKFVPIKPVSTVLVSDDKGKGKELLEEVESDEASDSSSTSDASARSRRRRHMRRRNQDHQEEDRRRKEPGRHRPDCNCETCLSQLASPPCWNCGVTRRAPVPRHARGPYAAPVDRNARRINVPRPRRRHLDEDTPREQERMSAEDIRTWTSAYVLSVDVYVCAQRYLMDDFMSHVAEYIVNTFEVAGIEAALPSVLFSCKTLKEGVSETDSLLKKIFARVGFLQGLMWKQFPEETANFFTENPELAPMIMKEMSEKREEEGVANELPAMERATMQPPVVPEEEIVRPNRARQFRDPVPY</sequence>
<accession>A0ABR4PK54</accession>
<gene>
    <name evidence="3" type="ORF">PVAG01_05467</name>
</gene>
<dbReference type="PANTHER" id="PTHR47843:SF6">
    <property type="entry name" value="BTB DOMAIN-CONTAINING PROTEIN"/>
    <property type="match status" value="1"/>
</dbReference>
<feature type="compositionally biased region" description="Basic and acidic residues" evidence="1">
    <location>
        <begin position="184"/>
        <end position="202"/>
    </location>
</feature>
<protein>
    <recommendedName>
        <fullName evidence="2">BTB domain-containing protein</fullName>
    </recommendedName>
</protein>
<evidence type="ECO:0000256" key="1">
    <source>
        <dbReference type="SAM" id="MobiDB-lite"/>
    </source>
</evidence>
<feature type="compositionally biased region" description="Basic residues" evidence="1">
    <location>
        <begin position="174"/>
        <end position="183"/>
    </location>
</feature>
<evidence type="ECO:0000259" key="2">
    <source>
        <dbReference type="PROSITE" id="PS50097"/>
    </source>
</evidence>
<proteinExistence type="predicted"/>
<feature type="region of interest" description="Disordered" evidence="1">
    <location>
        <begin position="154"/>
        <end position="202"/>
    </location>
</feature>
<comment type="caution">
    <text evidence="3">The sequence shown here is derived from an EMBL/GenBank/DDBJ whole genome shotgun (WGS) entry which is preliminary data.</text>
</comment>
<feature type="domain" description="BTB" evidence="2">
    <location>
        <begin position="68"/>
        <end position="136"/>
    </location>
</feature>
<evidence type="ECO:0000313" key="3">
    <source>
        <dbReference type="EMBL" id="KAL3423720.1"/>
    </source>
</evidence>
<dbReference type="CDD" id="cd18186">
    <property type="entry name" value="BTB_POZ_ZBTB_KLHL-like"/>
    <property type="match status" value="1"/>
</dbReference>
<name>A0ABR4PK54_9HELO</name>
<keyword evidence="4" id="KW-1185">Reference proteome</keyword>
<dbReference type="InterPro" id="IPR011333">
    <property type="entry name" value="SKP1/BTB/POZ_sf"/>
</dbReference>
<dbReference type="EMBL" id="JBFCZG010000004">
    <property type="protein sequence ID" value="KAL3423720.1"/>
    <property type="molecule type" value="Genomic_DNA"/>
</dbReference>
<dbReference type="Gene3D" id="3.30.710.10">
    <property type="entry name" value="Potassium Channel Kv1.1, Chain A"/>
    <property type="match status" value="1"/>
</dbReference>
<dbReference type="Proteomes" id="UP001629113">
    <property type="component" value="Unassembled WGS sequence"/>
</dbReference>
<dbReference type="InterPro" id="IPR000210">
    <property type="entry name" value="BTB/POZ_dom"/>
</dbReference>
<organism evidence="3 4">
    <name type="scientific">Phlyctema vagabunda</name>
    <dbReference type="NCBI Taxonomy" id="108571"/>
    <lineage>
        <taxon>Eukaryota</taxon>
        <taxon>Fungi</taxon>
        <taxon>Dikarya</taxon>
        <taxon>Ascomycota</taxon>
        <taxon>Pezizomycotina</taxon>
        <taxon>Leotiomycetes</taxon>
        <taxon>Helotiales</taxon>
        <taxon>Dermateaceae</taxon>
        <taxon>Phlyctema</taxon>
    </lineage>
</organism>
<evidence type="ECO:0000313" key="4">
    <source>
        <dbReference type="Proteomes" id="UP001629113"/>
    </source>
</evidence>
<dbReference type="PANTHER" id="PTHR47843">
    <property type="entry name" value="BTB DOMAIN-CONTAINING PROTEIN-RELATED"/>
    <property type="match status" value="1"/>
</dbReference>
<reference evidence="3 4" key="1">
    <citation type="submission" date="2024-06" db="EMBL/GenBank/DDBJ databases">
        <title>Complete genome of Phlyctema vagabunda strain 19-DSS-EL-015.</title>
        <authorList>
            <person name="Fiorenzani C."/>
        </authorList>
    </citation>
    <scope>NUCLEOTIDE SEQUENCE [LARGE SCALE GENOMIC DNA]</scope>
    <source>
        <strain evidence="3 4">19-DSS-EL-015</strain>
    </source>
</reference>
<dbReference type="PROSITE" id="PS50097">
    <property type="entry name" value="BTB"/>
    <property type="match status" value="1"/>
</dbReference>
<dbReference type="SUPFAM" id="SSF54695">
    <property type="entry name" value="POZ domain"/>
    <property type="match status" value="1"/>
</dbReference>
<feature type="region of interest" description="Disordered" evidence="1">
    <location>
        <begin position="385"/>
        <end position="409"/>
    </location>
</feature>